<dbReference type="EMBL" id="VSRR010046199">
    <property type="protein sequence ID" value="MPC77579.1"/>
    <property type="molecule type" value="Genomic_DNA"/>
</dbReference>
<dbReference type="Proteomes" id="UP000324222">
    <property type="component" value="Unassembled WGS sequence"/>
</dbReference>
<dbReference type="AlphaFoldDB" id="A0A5B7I6Q6"/>
<evidence type="ECO:0000313" key="2">
    <source>
        <dbReference type="Proteomes" id="UP000324222"/>
    </source>
</evidence>
<protein>
    <submittedName>
        <fullName evidence="1">Uncharacterized protein</fullName>
    </submittedName>
</protein>
<keyword evidence="2" id="KW-1185">Reference proteome</keyword>
<sequence length="123" mass="13548">MQRLSSKTGDASLNDFPVKFFFLILGYDFRKECWKQSEGAPVIRVWFAGRYTKAALLADWEVHKGSAARRLMNGDAGLNAPLRQQRSASFSAPAQRGCSALPSCCSSRHLPTRSLLRASAVSP</sequence>
<accession>A0A5B7I6Q6</accession>
<evidence type="ECO:0000313" key="1">
    <source>
        <dbReference type="EMBL" id="MPC77579.1"/>
    </source>
</evidence>
<gene>
    <name evidence="1" type="ORF">E2C01_072036</name>
</gene>
<organism evidence="1 2">
    <name type="scientific">Portunus trituberculatus</name>
    <name type="common">Swimming crab</name>
    <name type="synonym">Neptunus trituberculatus</name>
    <dbReference type="NCBI Taxonomy" id="210409"/>
    <lineage>
        <taxon>Eukaryota</taxon>
        <taxon>Metazoa</taxon>
        <taxon>Ecdysozoa</taxon>
        <taxon>Arthropoda</taxon>
        <taxon>Crustacea</taxon>
        <taxon>Multicrustacea</taxon>
        <taxon>Malacostraca</taxon>
        <taxon>Eumalacostraca</taxon>
        <taxon>Eucarida</taxon>
        <taxon>Decapoda</taxon>
        <taxon>Pleocyemata</taxon>
        <taxon>Brachyura</taxon>
        <taxon>Eubrachyura</taxon>
        <taxon>Portunoidea</taxon>
        <taxon>Portunidae</taxon>
        <taxon>Portuninae</taxon>
        <taxon>Portunus</taxon>
    </lineage>
</organism>
<name>A0A5B7I6Q6_PORTR</name>
<proteinExistence type="predicted"/>
<reference evidence="1 2" key="1">
    <citation type="submission" date="2019-05" db="EMBL/GenBank/DDBJ databases">
        <title>Another draft genome of Portunus trituberculatus and its Hox gene families provides insights of decapod evolution.</title>
        <authorList>
            <person name="Jeong J.-H."/>
            <person name="Song I."/>
            <person name="Kim S."/>
            <person name="Choi T."/>
            <person name="Kim D."/>
            <person name="Ryu S."/>
            <person name="Kim W."/>
        </authorList>
    </citation>
    <scope>NUCLEOTIDE SEQUENCE [LARGE SCALE GENOMIC DNA]</scope>
    <source>
        <tissue evidence="1">Muscle</tissue>
    </source>
</reference>
<comment type="caution">
    <text evidence="1">The sequence shown here is derived from an EMBL/GenBank/DDBJ whole genome shotgun (WGS) entry which is preliminary data.</text>
</comment>